<dbReference type="AlphaFoldDB" id="A0A653CI34"/>
<name>A0A653CI34_CALMS</name>
<dbReference type="OrthoDB" id="10360001at2759"/>
<accession>A0A653CI34</accession>
<dbReference type="EMBL" id="CAACVG010007902">
    <property type="protein sequence ID" value="VEN47568.1"/>
    <property type="molecule type" value="Genomic_DNA"/>
</dbReference>
<reference evidence="1 2" key="1">
    <citation type="submission" date="2019-01" db="EMBL/GenBank/DDBJ databases">
        <authorList>
            <person name="Sayadi A."/>
        </authorList>
    </citation>
    <scope>NUCLEOTIDE SEQUENCE [LARGE SCALE GENOMIC DNA]</scope>
</reference>
<gene>
    <name evidence="1" type="ORF">CALMAC_LOCUS9294</name>
</gene>
<keyword evidence="2" id="KW-1185">Reference proteome</keyword>
<protein>
    <submittedName>
        <fullName evidence="1">Uncharacterized protein</fullName>
    </submittedName>
</protein>
<evidence type="ECO:0000313" key="1">
    <source>
        <dbReference type="EMBL" id="VEN47568.1"/>
    </source>
</evidence>
<proteinExistence type="predicted"/>
<evidence type="ECO:0000313" key="2">
    <source>
        <dbReference type="Proteomes" id="UP000410492"/>
    </source>
</evidence>
<dbReference type="Proteomes" id="UP000410492">
    <property type="component" value="Unassembled WGS sequence"/>
</dbReference>
<organism evidence="1 2">
    <name type="scientific">Callosobruchus maculatus</name>
    <name type="common">Southern cowpea weevil</name>
    <name type="synonym">Pulse bruchid</name>
    <dbReference type="NCBI Taxonomy" id="64391"/>
    <lineage>
        <taxon>Eukaryota</taxon>
        <taxon>Metazoa</taxon>
        <taxon>Ecdysozoa</taxon>
        <taxon>Arthropoda</taxon>
        <taxon>Hexapoda</taxon>
        <taxon>Insecta</taxon>
        <taxon>Pterygota</taxon>
        <taxon>Neoptera</taxon>
        <taxon>Endopterygota</taxon>
        <taxon>Coleoptera</taxon>
        <taxon>Polyphaga</taxon>
        <taxon>Cucujiformia</taxon>
        <taxon>Chrysomeloidea</taxon>
        <taxon>Chrysomelidae</taxon>
        <taxon>Bruchinae</taxon>
        <taxon>Bruchini</taxon>
        <taxon>Callosobruchus</taxon>
    </lineage>
</organism>
<sequence length="62" mass="7244">MLKSDQMSTTKKLHVLEREFKMCNLRIFNLAETDEENTSAVVLKLKTSLRNVWSSRGKVFLQ</sequence>